<accession>A0A110B0W3</accession>
<dbReference type="KEGG" id="mgot:MgSA37_00554"/>
<protein>
    <submittedName>
        <fullName evidence="1">Uncharacterized protein</fullName>
    </submittedName>
</protein>
<dbReference type="EMBL" id="AP017313">
    <property type="protein sequence ID" value="BAU52397.1"/>
    <property type="molecule type" value="Genomic_DNA"/>
</dbReference>
<keyword evidence="2" id="KW-1185">Reference proteome</keyword>
<proteinExistence type="predicted"/>
<sequence>MNTAFFPYAKTIEPAMQTLQGIYVISCVILRKIKSKNPG</sequence>
<name>A0A110B0W3_9SPHI</name>
<dbReference type="Proteomes" id="UP000218263">
    <property type="component" value="Chromosome"/>
</dbReference>
<evidence type="ECO:0000313" key="1">
    <source>
        <dbReference type="EMBL" id="BAU52397.1"/>
    </source>
</evidence>
<gene>
    <name evidence="1" type="ORF">MgSA37_00554</name>
</gene>
<reference evidence="1 2" key="1">
    <citation type="submission" date="2015-12" db="EMBL/GenBank/DDBJ databases">
        <title>Genome sequence of Mucilaginibacter gotjawali.</title>
        <authorList>
            <person name="Lee J.S."/>
            <person name="Lee K.C."/>
            <person name="Kim K.K."/>
            <person name="Lee B.W."/>
        </authorList>
    </citation>
    <scope>NUCLEOTIDE SEQUENCE [LARGE SCALE GENOMIC DNA]</scope>
    <source>
        <strain evidence="1 2">SA3-7</strain>
    </source>
</reference>
<dbReference type="AlphaFoldDB" id="A0A110B0W3"/>
<evidence type="ECO:0000313" key="2">
    <source>
        <dbReference type="Proteomes" id="UP000218263"/>
    </source>
</evidence>
<organism evidence="1 2">
    <name type="scientific">Mucilaginibacter gotjawali</name>
    <dbReference type="NCBI Taxonomy" id="1550579"/>
    <lineage>
        <taxon>Bacteria</taxon>
        <taxon>Pseudomonadati</taxon>
        <taxon>Bacteroidota</taxon>
        <taxon>Sphingobacteriia</taxon>
        <taxon>Sphingobacteriales</taxon>
        <taxon>Sphingobacteriaceae</taxon>
        <taxon>Mucilaginibacter</taxon>
    </lineage>
</organism>